<sequence>MSGLKLMTAWVCPPPGETLPEAGEGLEGLMRAFYQAFPEYEGCLRAFQAPRAPRHVFVYVARDCSGLLPWAGEHLRGLLAGLFPQAEVRAYGKAWVEA</sequence>
<organism evidence="1 2">
    <name type="scientific">Meiothermus granaticius NBRC 107808</name>
    <dbReference type="NCBI Taxonomy" id="1227551"/>
    <lineage>
        <taxon>Bacteria</taxon>
        <taxon>Thermotogati</taxon>
        <taxon>Deinococcota</taxon>
        <taxon>Deinococci</taxon>
        <taxon>Thermales</taxon>
        <taxon>Thermaceae</taxon>
        <taxon>Meiothermus</taxon>
    </lineage>
</organism>
<dbReference type="RefSeq" id="WP_371862050.1">
    <property type="nucleotide sequence ID" value="NZ_BJXM01000003.1"/>
</dbReference>
<dbReference type="AlphaFoldDB" id="A0A399F3I9"/>
<keyword evidence="2" id="KW-1185">Reference proteome</keyword>
<proteinExistence type="predicted"/>
<evidence type="ECO:0000313" key="2">
    <source>
        <dbReference type="Proteomes" id="UP000266178"/>
    </source>
</evidence>
<evidence type="ECO:0000313" key="1">
    <source>
        <dbReference type="EMBL" id="RIH91254.1"/>
    </source>
</evidence>
<accession>A0A399F3I9</accession>
<name>A0A399F3I9_9DEIN</name>
<dbReference type="EMBL" id="QWLB01000050">
    <property type="protein sequence ID" value="RIH91254.1"/>
    <property type="molecule type" value="Genomic_DNA"/>
</dbReference>
<gene>
    <name evidence="1" type="ORF">Mgrana_02829</name>
</gene>
<reference evidence="1 2" key="1">
    <citation type="submission" date="2018-08" db="EMBL/GenBank/DDBJ databases">
        <title>Meiothermus granaticius genome AF-68 sequencing project.</title>
        <authorList>
            <person name="Da Costa M.S."/>
            <person name="Albuquerque L."/>
            <person name="Raposo P."/>
            <person name="Froufe H.J.C."/>
            <person name="Barroso C.S."/>
            <person name="Egas C."/>
        </authorList>
    </citation>
    <scope>NUCLEOTIDE SEQUENCE [LARGE SCALE GENOMIC DNA]</scope>
    <source>
        <strain evidence="1 2">AF-68</strain>
    </source>
</reference>
<comment type="caution">
    <text evidence="1">The sequence shown here is derived from an EMBL/GenBank/DDBJ whole genome shotgun (WGS) entry which is preliminary data.</text>
</comment>
<protein>
    <submittedName>
        <fullName evidence="1">Uncharacterized protein</fullName>
    </submittedName>
</protein>
<dbReference type="Proteomes" id="UP000266178">
    <property type="component" value="Unassembled WGS sequence"/>
</dbReference>